<dbReference type="EMBL" id="JARKNE010000011">
    <property type="protein sequence ID" value="KAK5784862.1"/>
    <property type="molecule type" value="Genomic_DNA"/>
</dbReference>
<feature type="domain" description="Aminotransferase-like plant mobile" evidence="1">
    <location>
        <begin position="24"/>
        <end position="107"/>
    </location>
</feature>
<dbReference type="InterPro" id="IPR019557">
    <property type="entry name" value="AminoTfrase-like_pln_mobile"/>
</dbReference>
<keyword evidence="3" id="KW-1185">Reference proteome</keyword>
<reference evidence="2 3" key="1">
    <citation type="submission" date="2023-03" db="EMBL/GenBank/DDBJ databases">
        <title>WGS of Gossypium arboreum.</title>
        <authorList>
            <person name="Yu D."/>
        </authorList>
    </citation>
    <scope>NUCLEOTIDE SEQUENCE [LARGE SCALE GENOMIC DNA]</scope>
    <source>
        <tissue evidence="2">Leaf</tissue>
    </source>
</reference>
<dbReference type="Proteomes" id="UP001358586">
    <property type="component" value="Chromosome 11"/>
</dbReference>
<dbReference type="Pfam" id="PF10536">
    <property type="entry name" value="PMD"/>
    <property type="match status" value="1"/>
</dbReference>
<evidence type="ECO:0000313" key="2">
    <source>
        <dbReference type="EMBL" id="KAK5784862.1"/>
    </source>
</evidence>
<organism evidence="2 3">
    <name type="scientific">Gossypium arboreum</name>
    <name type="common">Tree cotton</name>
    <name type="synonym">Gossypium nanking</name>
    <dbReference type="NCBI Taxonomy" id="29729"/>
    <lineage>
        <taxon>Eukaryota</taxon>
        <taxon>Viridiplantae</taxon>
        <taxon>Streptophyta</taxon>
        <taxon>Embryophyta</taxon>
        <taxon>Tracheophyta</taxon>
        <taxon>Spermatophyta</taxon>
        <taxon>Magnoliopsida</taxon>
        <taxon>eudicotyledons</taxon>
        <taxon>Gunneridae</taxon>
        <taxon>Pentapetalae</taxon>
        <taxon>rosids</taxon>
        <taxon>malvids</taxon>
        <taxon>Malvales</taxon>
        <taxon>Malvaceae</taxon>
        <taxon>Malvoideae</taxon>
        <taxon>Gossypium</taxon>
    </lineage>
</organism>
<dbReference type="PANTHER" id="PTHR46033:SF8">
    <property type="entry name" value="PROTEIN MAINTENANCE OF MERISTEMS-LIKE"/>
    <property type="match status" value="1"/>
</dbReference>
<sequence length="122" mass="13753">MICPPCCPLCPHSLPPANEWEVMQAVRAYIMHLIGGVLMPDANGSMVHLMYLPLLSNLHNTRSYSWGSVVLAMLYRELCRMTDPSAMDIGGCLILLQSWALYRMPFLASISHQSYIFPLVNR</sequence>
<gene>
    <name evidence="2" type="ORF">PVK06_039401</name>
</gene>
<dbReference type="PANTHER" id="PTHR46033">
    <property type="entry name" value="PROTEIN MAIN-LIKE 2"/>
    <property type="match status" value="1"/>
</dbReference>
<accession>A0ABR0N3F0</accession>
<evidence type="ECO:0000259" key="1">
    <source>
        <dbReference type="Pfam" id="PF10536"/>
    </source>
</evidence>
<comment type="caution">
    <text evidence="2">The sequence shown here is derived from an EMBL/GenBank/DDBJ whole genome shotgun (WGS) entry which is preliminary data.</text>
</comment>
<protein>
    <recommendedName>
        <fullName evidence="1">Aminotransferase-like plant mobile domain-containing protein</fullName>
    </recommendedName>
</protein>
<name>A0ABR0N3F0_GOSAR</name>
<dbReference type="InterPro" id="IPR044824">
    <property type="entry name" value="MAIN-like"/>
</dbReference>
<proteinExistence type="predicted"/>
<evidence type="ECO:0000313" key="3">
    <source>
        <dbReference type="Proteomes" id="UP001358586"/>
    </source>
</evidence>